<evidence type="ECO:0000313" key="3">
    <source>
        <dbReference type="EMBL" id="ASV74151.1"/>
    </source>
</evidence>
<dbReference type="Gene3D" id="3.40.50.150">
    <property type="entry name" value="Vaccinia Virus protein VP39"/>
    <property type="match status" value="1"/>
</dbReference>
<reference evidence="3 4" key="1">
    <citation type="journal article" name="Front. Microbiol.">
        <title>Sugar Metabolism of the First Thermophilic Planctomycete Thermogutta terrifontis: Comparative Genomic and Transcriptomic Approaches.</title>
        <authorList>
            <person name="Elcheninov A.G."/>
            <person name="Menzel P."/>
            <person name="Gudbergsdottir S.R."/>
            <person name="Slesarev A.I."/>
            <person name="Kadnikov V.V."/>
            <person name="Krogh A."/>
            <person name="Bonch-Osmolovskaya E.A."/>
            <person name="Peng X."/>
            <person name="Kublanov I.V."/>
        </authorList>
    </citation>
    <scope>NUCLEOTIDE SEQUENCE [LARGE SCALE GENOMIC DNA]</scope>
    <source>
        <strain evidence="3 4">R1</strain>
    </source>
</reference>
<dbReference type="AlphaFoldDB" id="A0A286RDW1"/>
<dbReference type="GO" id="GO:0016740">
    <property type="term" value="F:transferase activity"/>
    <property type="evidence" value="ECO:0007669"/>
    <property type="project" value="UniProtKB-KW"/>
</dbReference>
<dbReference type="Proteomes" id="UP000215086">
    <property type="component" value="Chromosome"/>
</dbReference>
<dbReference type="Pfam" id="PF21818">
    <property type="entry name" value="DUF6884"/>
    <property type="match status" value="1"/>
</dbReference>
<gene>
    <name evidence="3" type="ORF">THTE_1549</name>
</gene>
<evidence type="ECO:0000259" key="2">
    <source>
        <dbReference type="Pfam" id="PF21818"/>
    </source>
</evidence>
<protein>
    <submittedName>
        <fullName evidence="3">Archaeosine tRNA-ribosyltransferase type 5</fullName>
    </submittedName>
</protein>
<dbReference type="NCBIfam" id="NF041059">
    <property type="entry name" value="DpdA"/>
    <property type="match status" value="1"/>
</dbReference>
<accession>A0A286RDW1</accession>
<dbReference type="GO" id="GO:0006400">
    <property type="term" value="P:tRNA modification"/>
    <property type="evidence" value="ECO:0007669"/>
    <property type="project" value="InterPro"/>
</dbReference>
<dbReference type="Gene3D" id="3.20.20.105">
    <property type="entry name" value="Queuine tRNA-ribosyltransferase-like"/>
    <property type="match status" value="1"/>
</dbReference>
<keyword evidence="3" id="KW-0808">Transferase</keyword>
<sequence length="651" mass="74425">MTLHPSVLTDSLHDDLHKDFKADYNLANPLFNMSEWGGQRLTDHPRRKYSESMCGRTVTYQLTPVSWASEHTCRECKEMPSGQKDLIILGCSATKRPVSGKVPAIYLYDGPAFRVLRSYLRKYRWPERLSLAILSAKYGLIGGLSPIANYNQRMSAQRADELSPQVTTILTRWASQHGRIFLLLGKDYARAIDGVLNNRPGVTLPEGGIGRKLAALKHTLEKLGRVEHPGVRKPERIDRPLYFLPDWDDFIDSEFDFQTECFSANRRSDRRELHVSQLVHPLKLCDGILVSLAQHMTSKGLLKKFAPDDDQALAPSLVREHFKLRPDQWAFGDCGAFSYVGEETPPISVEHAVALYDLYGFDLGASVDHIPVSELRTASGKRRLTRTEQLARIRLTRQNAEQFLRLHQEWEAQFIPVGVIQGVTPDDYAKQVPDYVDMGYSYLAIGGLVPRPDAEVLEIVKAVAHAASRLRKRPWIHLLGIFRPKLQALFREYGIASFDSATYFRKAWLRSDQNYLGADGRWYAAIRVPPLDDPRTRRRLQTCGQSEDRLRKLEKAALRSLDAYERREMSVERVLQAVLAYDRLLLRTHSDTTELAEKYRETLTSRIWERCSCRICKELGINVVVFRGVNRNKRRGAHNTLMLYQMVCCGK</sequence>
<feature type="domain" description="tRNA-guanine(15) transglycosylase-like" evidence="1">
    <location>
        <begin position="386"/>
        <end position="617"/>
    </location>
</feature>
<proteinExistence type="predicted"/>
<dbReference type="InterPro" id="IPR002616">
    <property type="entry name" value="tRNA_ribo_trans-like"/>
</dbReference>
<organism evidence="3 4">
    <name type="scientific">Thermogutta terrifontis</name>
    <dbReference type="NCBI Taxonomy" id="1331910"/>
    <lineage>
        <taxon>Bacteria</taxon>
        <taxon>Pseudomonadati</taxon>
        <taxon>Planctomycetota</taxon>
        <taxon>Planctomycetia</taxon>
        <taxon>Pirellulales</taxon>
        <taxon>Thermoguttaceae</taxon>
        <taxon>Thermogutta</taxon>
    </lineage>
</organism>
<evidence type="ECO:0000259" key="1">
    <source>
        <dbReference type="Pfam" id="PF01702"/>
    </source>
</evidence>
<dbReference type="KEGG" id="ttf:THTE_1549"/>
<dbReference type="Pfam" id="PF01702">
    <property type="entry name" value="TGT"/>
    <property type="match status" value="1"/>
</dbReference>
<dbReference type="SUPFAM" id="SSF51713">
    <property type="entry name" value="tRNA-guanine transglycosylase"/>
    <property type="match status" value="1"/>
</dbReference>
<dbReference type="OrthoDB" id="233198at2"/>
<dbReference type="InterPro" id="IPR036511">
    <property type="entry name" value="TGT-like_sf"/>
</dbReference>
<dbReference type="EMBL" id="CP018477">
    <property type="protein sequence ID" value="ASV74151.1"/>
    <property type="molecule type" value="Genomic_DNA"/>
</dbReference>
<dbReference type="InterPro" id="IPR029063">
    <property type="entry name" value="SAM-dependent_MTases_sf"/>
</dbReference>
<dbReference type="InterPro" id="IPR053537">
    <property type="entry name" value="DNA-guanine_TGase"/>
</dbReference>
<name>A0A286RDW1_9BACT</name>
<feature type="domain" description="DUF6884" evidence="2">
    <location>
        <begin position="87"/>
        <end position="217"/>
    </location>
</feature>
<keyword evidence="4" id="KW-1185">Reference proteome</keyword>
<dbReference type="InterPro" id="IPR049251">
    <property type="entry name" value="DUF6884"/>
</dbReference>
<dbReference type="RefSeq" id="WP_095414556.1">
    <property type="nucleotide sequence ID" value="NZ_CP018477.1"/>
</dbReference>
<evidence type="ECO:0000313" key="4">
    <source>
        <dbReference type="Proteomes" id="UP000215086"/>
    </source>
</evidence>